<evidence type="ECO:0000259" key="3">
    <source>
        <dbReference type="PROSITE" id="PS50157"/>
    </source>
</evidence>
<accession>A0A875S781</accession>
<dbReference type="Proteomes" id="UP000662931">
    <property type="component" value="Chromosome 4"/>
</dbReference>
<keyword evidence="1" id="KW-0862">Zinc</keyword>
<dbReference type="SUPFAM" id="SSF57667">
    <property type="entry name" value="beta-beta-alpha zinc fingers"/>
    <property type="match status" value="1"/>
</dbReference>
<protein>
    <recommendedName>
        <fullName evidence="3">C2H2-type domain-containing protein</fullName>
    </recommendedName>
</protein>
<feature type="region of interest" description="Disordered" evidence="2">
    <location>
        <begin position="149"/>
        <end position="170"/>
    </location>
</feature>
<reference evidence="4" key="1">
    <citation type="submission" date="2020-10" db="EMBL/GenBank/DDBJ databases">
        <authorList>
            <person name="Roach M.J.R."/>
        </authorList>
    </citation>
    <scope>NUCLEOTIDE SEQUENCE</scope>
    <source>
        <strain evidence="4">CBS 1945</strain>
    </source>
</reference>
<evidence type="ECO:0000256" key="1">
    <source>
        <dbReference type="PROSITE-ProRule" id="PRU00042"/>
    </source>
</evidence>
<keyword evidence="5" id="KW-1185">Reference proteome</keyword>
<dbReference type="PROSITE" id="PS00028">
    <property type="entry name" value="ZINC_FINGER_C2H2_1"/>
    <property type="match status" value="1"/>
</dbReference>
<evidence type="ECO:0000256" key="2">
    <source>
        <dbReference type="SAM" id="MobiDB-lite"/>
    </source>
</evidence>
<evidence type="ECO:0000313" key="4">
    <source>
        <dbReference type="EMBL" id="QPG76155.1"/>
    </source>
</evidence>
<dbReference type="OrthoDB" id="6910977at2759"/>
<feature type="compositionally biased region" description="Polar residues" evidence="2">
    <location>
        <begin position="23"/>
        <end position="33"/>
    </location>
</feature>
<name>A0A875S781_EENNA</name>
<evidence type="ECO:0000313" key="5">
    <source>
        <dbReference type="Proteomes" id="UP000662931"/>
    </source>
</evidence>
<dbReference type="EMBL" id="CP064815">
    <property type="protein sequence ID" value="QPG76155.1"/>
    <property type="molecule type" value="Genomic_DNA"/>
</dbReference>
<dbReference type="InterPro" id="IPR013087">
    <property type="entry name" value="Znf_C2H2_type"/>
</dbReference>
<keyword evidence="1" id="KW-0863">Zinc-finger</keyword>
<gene>
    <name evidence="4" type="ORF">FOA43_003541</name>
</gene>
<organism evidence="4 5">
    <name type="scientific">Eeniella nana</name>
    <name type="common">Yeast</name>
    <name type="synonym">Brettanomyces nanus</name>
    <dbReference type="NCBI Taxonomy" id="13502"/>
    <lineage>
        <taxon>Eukaryota</taxon>
        <taxon>Fungi</taxon>
        <taxon>Dikarya</taxon>
        <taxon>Ascomycota</taxon>
        <taxon>Saccharomycotina</taxon>
        <taxon>Pichiomycetes</taxon>
        <taxon>Pichiales</taxon>
        <taxon>Pichiaceae</taxon>
        <taxon>Brettanomyces</taxon>
    </lineage>
</organism>
<feature type="region of interest" description="Disordered" evidence="2">
    <location>
        <begin position="1"/>
        <end position="33"/>
    </location>
</feature>
<feature type="compositionally biased region" description="Polar residues" evidence="2">
    <location>
        <begin position="1"/>
        <end position="10"/>
    </location>
</feature>
<proteinExistence type="predicted"/>
<dbReference type="RefSeq" id="XP_038779720.1">
    <property type="nucleotide sequence ID" value="XM_038923792.1"/>
</dbReference>
<dbReference type="KEGG" id="bnn:FOA43_003541"/>
<feature type="compositionally biased region" description="Low complexity" evidence="2">
    <location>
        <begin position="157"/>
        <end position="170"/>
    </location>
</feature>
<keyword evidence="1" id="KW-0479">Metal-binding</keyword>
<dbReference type="GO" id="GO:0008270">
    <property type="term" value="F:zinc ion binding"/>
    <property type="evidence" value="ECO:0007669"/>
    <property type="project" value="UniProtKB-KW"/>
</dbReference>
<dbReference type="Pfam" id="PF00096">
    <property type="entry name" value="zf-C2H2"/>
    <property type="match status" value="1"/>
</dbReference>
<dbReference type="PROSITE" id="PS50157">
    <property type="entry name" value="ZINC_FINGER_C2H2_2"/>
    <property type="match status" value="1"/>
</dbReference>
<sequence length="445" mass="48581">MQANSVNSVAASEPSRKKHSSESGKQINSRQRSLSTTFSIGDLDNISAFAGLAEIATGHSGSLPAVSDIASLKLPSRRATDPTGFSTQPLRDAHAYSHSYGKNQAFATLADTQTLSISSALSSASSSSAEQLQYSLYTPHTSMDFVYPQTATTPGVSPSQSLQTSSKLSGSSYSSSPFQYSHPILSNPSTDLLSGLSPDSLADPTFSASTQQQNTNKHIYESFNNYHGFSHFYSNDVTSSPAVSASPQPPVASSSRAPMMYSYSLGSIGDSSGPMNALYNSSLSKSSNIITKKERTREMSLSDSGIDYNDPVIMKLLKSKRRKKYGDYKCTHCNQIFATIEVFVQHLDRFRLIRFQQPVYDDELNSVGSVPSYVSTSTKVISSGKVTSVAGQKLNVCDYKGCGRMFKRKDSLRRHERLVHENKNSRFNQRLRLQHIILGDDLEGK</sequence>
<dbReference type="Gene3D" id="3.30.160.60">
    <property type="entry name" value="Classic Zinc Finger"/>
    <property type="match status" value="1"/>
</dbReference>
<feature type="domain" description="C2H2-type" evidence="3">
    <location>
        <begin position="395"/>
        <end position="425"/>
    </location>
</feature>
<dbReference type="SMART" id="SM00355">
    <property type="entry name" value="ZnF_C2H2"/>
    <property type="match status" value="2"/>
</dbReference>
<dbReference type="InterPro" id="IPR036236">
    <property type="entry name" value="Znf_C2H2_sf"/>
</dbReference>
<dbReference type="AlphaFoldDB" id="A0A875S781"/>
<dbReference type="GeneID" id="62196941"/>